<dbReference type="KEGG" id="sfa:Sfla_3090"/>
<evidence type="ECO:0000313" key="2">
    <source>
        <dbReference type="Proteomes" id="UP000002066"/>
    </source>
</evidence>
<dbReference type="NCBIfam" id="TIGR04141">
    <property type="entry name" value="TIGR04141 family sporadically distributed protein"/>
    <property type="match status" value="1"/>
</dbReference>
<dbReference type="OrthoDB" id="3323334at2"/>
<evidence type="ECO:0000313" key="1">
    <source>
        <dbReference type="EMBL" id="ADW04513.1"/>
    </source>
</evidence>
<dbReference type="InterPro" id="IPR026487">
    <property type="entry name" value="CHP04141"/>
</dbReference>
<dbReference type="AlphaFoldDB" id="A0A8D3WG89"/>
<gene>
    <name evidence="1" type="ordered locus">Sfla_3090</name>
</gene>
<name>A0A8D3WG89_STRFA</name>
<organism evidence="1 2">
    <name type="scientific">Streptomyces pratensis (strain ATCC 33331 / IAF-45CD)</name>
    <dbReference type="NCBI Taxonomy" id="591167"/>
    <lineage>
        <taxon>Bacteria</taxon>
        <taxon>Bacillati</taxon>
        <taxon>Actinomycetota</taxon>
        <taxon>Actinomycetes</taxon>
        <taxon>Kitasatosporales</taxon>
        <taxon>Streptomycetaceae</taxon>
        <taxon>Streptomyces</taxon>
    </lineage>
</organism>
<dbReference type="Pfam" id="PF19614">
    <property type="entry name" value="DUF6119"/>
    <property type="match status" value="1"/>
</dbReference>
<sequence>MRVSIYLFREEVQDFGRLLREFPDGARLPEQRDVIDGVELDCEIWVMPQDPKPPMWAKYVSPIVSVSDLKNSTASVAVFLKVDDRFFAVCFGYAHSLLNGELLEPEFGLRVTANMADPLKVAAMQVRTLSENSRQQRSQTANKTRVAEFDLEVEKEWLRYLKADVTDGVDWASGVGGSQSLSLTTSQGLRDFPEILRALLSEFHSDSYKAKFPYIDNFVPIPKGDPVREKLWGELIAAVENPQGKKVGVACPDDLVGADVAYWKIFGDRKRREPIEELTFENVVAQLGDFGENREKLKIIPLNSADAPIRTKRNLCDYFVFEMDFNGETYALCLGQWFRIASDYVSEINKRVVEIEDVTGSLNLPPWKGGREGDYNKAACKAQGHIHLDARNFMIGGPHQKVEVCDFLTRGYDFVCVKKMEDSATMSHLFSQAAVSADLYSVNAVGQGANAIGYADHVRSLYRAKWGASDGVEANRRMVLAIATDKPGPIAQSLYFFSKVNLVQRAMDLRKSGFKVGIAKIDR</sequence>
<protein>
    <recommendedName>
        <fullName evidence="3">Sporadically distributed protein, TIGR04141 family</fullName>
    </recommendedName>
</protein>
<evidence type="ECO:0008006" key="3">
    <source>
        <dbReference type="Google" id="ProtNLM"/>
    </source>
</evidence>
<dbReference type="EMBL" id="CP002475">
    <property type="protein sequence ID" value="ADW04513.1"/>
    <property type="molecule type" value="Genomic_DNA"/>
</dbReference>
<reference evidence="1 2" key="1">
    <citation type="submission" date="2011-01" db="EMBL/GenBank/DDBJ databases">
        <title>Complete sequence of chromosome of Streptomyces flavogriseus ATCC 33331.</title>
        <authorList>
            <consortium name="US DOE Joint Genome Institute"/>
            <person name="Lucas S."/>
            <person name="Copeland A."/>
            <person name="Lapidus A."/>
            <person name="Cheng J.-F."/>
            <person name="Goodwin L."/>
            <person name="Pitluck S."/>
            <person name="Davenport K."/>
            <person name="Detter J.C."/>
            <person name="Han C."/>
            <person name="Tapia R."/>
            <person name="Land M."/>
            <person name="Hauser L."/>
            <person name="Kyrpides N."/>
            <person name="Ivanova N."/>
            <person name="Ovchinnikova G."/>
            <person name="Pagani I."/>
            <person name="Brumm P."/>
            <person name="Mead D."/>
            <person name="Woyke T."/>
        </authorList>
    </citation>
    <scope>NUCLEOTIDE SEQUENCE [LARGE SCALE GENOMIC DNA]</scope>
    <source>
        <strain evidence="2">ATCC 33331 / IAF-45CD</strain>
    </source>
</reference>
<proteinExistence type="predicted"/>
<dbReference type="Proteomes" id="UP000002066">
    <property type="component" value="Chromosome"/>
</dbReference>
<accession>A0A8D3WG89</accession>